<dbReference type="AlphaFoldDB" id="F8L7B9"/>
<dbReference type="HOGENOM" id="CLU_2773640_0_0_0"/>
<dbReference type="RefSeq" id="WP_013943110.1">
    <property type="nucleotide sequence ID" value="NC_015713.1"/>
</dbReference>
<sequence length="69" mass="8156">MANDELTKEAFKEIFEDNFEMTNYAIHMAQRQIHAGNEELNVTELLHEIRKHPPKVQKQVAQEKITIHE</sequence>
<gene>
    <name evidence="1" type="ordered locus">SNE_A07660</name>
</gene>
<dbReference type="Proteomes" id="UP000000496">
    <property type="component" value="Chromosome gsn.131"/>
</dbReference>
<dbReference type="EMBL" id="FR872582">
    <property type="protein sequence ID" value="CCB88643.1"/>
    <property type="molecule type" value="Genomic_DNA"/>
</dbReference>
<dbReference type="KEGG" id="sng:SNE_A07660"/>
<accession>F8L7B9</accession>
<reference key="1">
    <citation type="journal article" date="2011" name="Mol. Biol. Evol.">
        <title>Unity in variety -- the pan-genome of the Chlamydiae.</title>
        <authorList>
            <person name="Collingro A."/>
            <person name="Tischler P."/>
            <person name="Weinmaier T."/>
            <person name="Penz T."/>
            <person name="Heinz E."/>
            <person name="Brunham R.C."/>
            <person name="Read T.D."/>
            <person name="Bavoil P.M."/>
            <person name="Sachse K."/>
            <person name="Kahane S."/>
            <person name="Friedman M.G."/>
            <person name="Rattei T."/>
            <person name="Myers G.S.A."/>
            <person name="Horn M."/>
        </authorList>
    </citation>
    <scope>NUCLEOTIDE SEQUENCE</scope>
    <source>
        <strain>Z</strain>
    </source>
</reference>
<organism evidence="1 2">
    <name type="scientific">Simkania negevensis (strain ATCC VR-1471 / DSM 27360 / Z)</name>
    <dbReference type="NCBI Taxonomy" id="331113"/>
    <lineage>
        <taxon>Bacteria</taxon>
        <taxon>Pseudomonadati</taxon>
        <taxon>Chlamydiota</taxon>
        <taxon>Chlamydiia</taxon>
        <taxon>Parachlamydiales</taxon>
        <taxon>Simkaniaceae</taxon>
        <taxon>Simkania</taxon>
    </lineage>
</organism>
<protein>
    <submittedName>
        <fullName evidence="1">Uncharacterized protein</fullName>
    </submittedName>
</protein>
<dbReference type="STRING" id="331113.SNE_A07660"/>
<name>F8L7B9_SIMNZ</name>
<evidence type="ECO:0000313" key="1">
    <source>
        <dbReference type="EMBL" id="CCB88643.1"/>
    </source>
</evidence>
<reference evidence="1 2" key="2">
    <citation type="journal article" date="2011" name="Mol. Biol. Evol.">
        <title>Unity in variety--the pan-genome of the Chlamydiae.</title>
        <authorList>
            <person name="Collingro A."/>
            <person name="Tischler P."/>
            <person name="Weinmaier T."/>
            <person name="Penz T."/>
            <person name="Heinz E."/>
            <person name="Brunham R.C."/>
            <person name="Read T.D."/>
            <person name="Bavoil P.M."/>
            <person name="Sachse K."/>
            <person name="Kahane S."/>
            <person name="Friedman M.G."/>
            <person name="Rattei T."/>
            <person name="Myers G.S."/>
            <person name="Horn M."/>
        </authorList>
    </citation>
    <scope>NUCLEOTIDE SEQUENCE [LARGE SCALE GENOMIC DNA]</scope>
    <source>
        <strain evidence="2">ATCC VR-1471 / Z</strain>
    </source>
</reference>
<keyword evidence="2" id="KW-1185">Reference proteome</keyword>
<evidence type="ECO:0000313" key="2">
    <source>
        <dbReference type="Proteomes" id="UP000000496"/>
    </source>
</evidence>
<proteinExistence type="predicted"/>